<feature type="transmembrane region" description="Helical" evidence="1">
    <location>
        <begin position="206"/>
        <end position="228"/>
    </location>
</feature>
<feature type="transmembrane region" description="Helical" evidence="1">
    <location>
        <begin position="97"/>
        <end position="114"/>
    </location>
</feature>
<dbReference type="Proteomes" id="UP000612808">
    <property type="component" value="Unassembled WGS sequence"/>
</dbReference>
<dbReference type="RefSeq" id="WP_203658460.1">
    <property type="nucleotide sequence ID" value="NZ_BAAAZM010000013.1"/>
</dbReference>
<dbReference type="AlphaFoldDB" id="A0A8J3J6F1"/>
<keyword evidence="1" id="KW-1133">Transmembrane helix</keyword>
<keyword evidence="3" id="KW-1185">Reference proteome</keyword>
<reference evidence="2" key="1">
    <citation type="submission" date="2021-01" db="EMBL/GenBank/DDBJ databases">
        <title>Whole genome shotgun sequence of Actinocatenispora rupis NBRC 107355.</title>
        <authorList>
            <person name="Komaki H."/>
            <person name="Tamura T."/>
        </authorList>
    </citation>
    <scope>NUCLEOTIDE SEQUENCE</scope>
    <source>
        <strain evidence="2">NBRC 107355</strain>
    </source>
</reference>
<dbReference type="InterPro" id="IPR009339">
    <property type="entry name" value="DUF998"/>
</dbReference>
<gene>
    <name evidence="2" type="ORF">Aru02nite_33700</name>
</gene>
<name>A0A8J3J6F1_9ACTN</name>
<proteinExistence type="predicted"/>
<organism evidence="2 3">
    <name type="scientific">Actinocatenispora rupis</name>
    <dbReference type="NCBI Taxonomy" id="519421"/>
    <lineage>
        <taxon>Bacteria</taxon>
        <taxon>Bacillati</taxon>
        <taxon>Actinomycetota</taxon>
        <taxon>Actinomycetes</taxon>
        <taxon>Micromonosporales</taxon>
        <taxon>Micromonosporaceae</taxon>
        <taxon>Actinocatenispora</taxon>
    </lineage>
</organism>
<feature type="transmembrane region" description="Helical" evidence="1">
    <location>
        <begin position="165"/>
        <end position="186"/>
    </location>
</feature>
<dbReference type="EMBL" id="BOMB01000019">
    <property type="protein sequence ID" value="GID12481.1"/>
    <property type="molecule type" value="Genomic_DNA"/>
</dbReference>
<keyword evidence="1" id="KW-0812">Transmembrane</keyword>
<evidence type="ECO:0008006" key="4">
    <source>
        <dbReference type="Google" id="ProtNLM"/>
    </source>
</evidence>
<evidence type="ECO:0000313" key="2">
    <source>
        <dbReference type="EMBL" id="GID12481.1"/>
    </source>
</evidence>
<protein>
    <recommendedName>
        <fullName evidence="4">DUF998 domain-containing protein</fullName>
    </recommendedName>
</protein>
<sequence>MDLVLNARRHAAAIPTRALLVCGVAAGPIYFAVTSAQALTRDGFDPSRHTWNVLTAGDLGWIQRSNLLLMGVLTVLFAVGVRRVLGDGWGGRWASRLLVLHGVGQHITGAVFQADPQPGFPPGTPPETTWHGMVHYAARSGGYAVLLAASLLIAGWFATEQRRRGLAWLALAVVPPLVAAASHTLLADSVLPMTGGAAAGNSTPTAVFIVLTLAPTLVWLTTLAGYLYRRARRGAVVVTSGAAPTARIGAQPG</sequence>
<accession>A0A8J3J6F1</accession>
<feature type="transmembrane region" description="Helical" evidence="1">
    <location>
        <begin position="67"/>
        <end position="85"/>
    </location>
</feature>
<keyword evidence="1" id="KW-0472">Membrane</keyword>
<evidence type="ECO:0000256" key="1">
    <source>
        <dbReference type="SAM" id="Phobius"/>
    </source>
</evidence>
<feature type="transmembrane region" description="Helical" evidence="1">
    <location>
        <begin position="134"/>
        <end position="158"/>
    </location>
</feature>
<evidence type="ECO:0000313" key="3">
    <source>
        <dbReference type="Proteomes" id="UP000612808"/>
    </source>
</evidence>
<dbReference type="Pfam" id="PF06197">
    <property type="entry name" value="DUF998"/>
    <property type="match status" value="1"/>
</dbReference>
<feature type="transmembrane region" description="Helical" evidence="1">
    <location>
        <begin position="12"/>
        <end position="33"/>
    </location>
</feature>
<comment type="caution">
    <text evidence="2">The sequence shown here is derived from an EMBL/GenBank/DDBJ whole genome shotgun (WGS) entry which is preliminary data.</text>
</comment>